<dbReference type="Proteomes" id="UP001501598">
    <property type="component" value="Unassembled WGS sequence"/>
</dbReference>
<evidence type="ECO:0000256" key="2">
    <source>
        <dbReference type="ARBA" id="ARBA00022741"/>
    </source>
</evidence>
<keyword evidence="6" id="KW-1185">Reference proteome</keyword>
<evidence type="ECO:0000259" key="4">
    <source>
        <dbReference type="PROSITE" id="PS50893"/>
    </source>
</evidence>
<evidence type="ECO:0000256" key="1">
    <source>
        <dbReference type="ARBA" id="ARBA00022448"/>
    </source>
</evidence>
<dbReference type="SMART" id="SM00382">
    <property type="entry name" value="AAA"/>
    <property type="match status" value="1"/>
</dbReference>
<protein>
    <submittedName>
        <fullName evidence="5">ABC transporter ATP-binding protein</fullName>
    </submittedName>
</protein>
<name>A0ABP8RT94_9PSEU</name>
<keyword evidence="2" id="KW-0547">Nucleotide-binding</keyword>
<feature type="domain" description="ABC transporter" evidence="4">
    <location>
        <begin position="25"/>
        <end position="257"/>
    </location>
</feature>
<dbReference type="InterPro" id="IPR003439">
    <property type="entry name" value="ABC_transporter-like_ATP-bd"/>
</dbReference>
<evidence type="ECO:0000313" key="5">
    <source>
        <dbReference type="EMBL" id="GAA4548263.1"/>
    </source>
</evidence>
<comment type="caution">
    <text evidence="5">The sequence shown here is derived from an EMBL/GenBank/DDBJ whole genome shotgun (WGS) entry which is preliminary data.</text>
</comment>
<organism evidence="5 6">
    <name type="scientific">Pseudonocardia xishanensis</name>
    <dbReference type="NCBI Taxonomy" id="630995"/>
    <lineage>
        <taxon>Bacteria</taxon>
        <taxon>Bacillati</taxon>
        <taxon>Actinomycetota</taxon>
        <taxon>Actinomycetes</taxon>
        <taxon>Pseudonocardiales</taxon>
        <taxon>Pseudonocardiaceae</taxon>
        <taxon>Pseudonocardia</taxon>
    </lineage>
</organism>
<accession>A0ABP8RT94</accession>
<dbReference type="SUPFAM" id="SSF52540">
    <property type="entry name" value="P-loop containing nucleoside triphosphate hydrolases"/>
    <property type="match status" value="1"/>
</dbReference>
<evidence type="ECO:0000313" key="6">
    <source>
        <dbReference type="Proteomes" id="UP001501598"/>
    </source>
</evidence>
<gene>
    <name evidence="5" type="ORF">GCM10023175_34100</name>
</gene>
<dbReference type="PANTHER" id="PTHR42788">
    <property type="entry name" value="TAURINE IMPORT ATP-BINDING PROTEIN-RELATED"/>
    <property type="match status" value="1"/>
</dbReference>
<keyword evidence="1" id="KW-0813">Transport</keyword>
<evidence type="ECO:0000256" key="3">
    <source>
        <dbReference type="ARBA" id="ARBA00022840"/>
    </source>
</evidence>
<dbReference type="InterPro" id="IPR027417">
    <property type="entry name" value="P-loop_NTPase"/>
</dbReference>
<dbReference type="GO" id="GO:0005524">
    <property type="term" value="F:ATP binding"/>
    <property type="evidence" value="ECO:0007669"/>
    <property type="project" value="UniProtKB-KW"/>
</dbReference>
<dbReference type="Pfam" id="PF00005">
    <property type="entry name" value="ABC_tran"/>
    <property type="match status" value="1"/>
</dbReference>
<dbReference type="InterPro" id="IPR017871">
    <property type="entry name" value="ABC_transporter-like_CS"/>
</dbReference>
<dbReference type="InterPro" id="IPR003593">
    <property type="entry name" value="AAA+_ATPase"/>
</dbReference>
<dbReference type="RefSeq" id="WP_345418940.1">
    <property type="nucleotide sequence ID" value="NZ_BAABGT010000040.1"/>
</dbReference>
<dbReference type="InterPro" id="IPR050166">
    <property type="entry name" value="ABC_transporter_ATP-bind"/>
</dbReference>
<dbReference type="PROSITE" id="PS00211">
    <property type="entry name" value="ABC_TRANSPORTER_1"/>
    <property type="match status" value="1"/>
</dbReference>
<dbReference type="CDD" id="cd03293">
    <property type="entry name" value="ABC_NrtD_SsuB_transporters"/>
    <property type="match status" value="1"/>
</dbReference>
<sequence>MRSPRTLVAPDGTSSDAAPAQQVEFEFCSVTKEFLSADGQAHTAVRDISLQVERASFVAVIGPSGCGKSTLLNMAAGLMAPSSGQVLQSGTPVAGINPRVGYLTQQNNLLPWRTVRDNVAVALEIRRVPRAERRRLVDDILRTVGLQDFADYFPSQLSGGMQKRVAIARILVYKPDSLLMDEPFGPLDAQLRLVMQRELLAIWERDRRTVMLVTHDLEEAILMADKVVVLGRSPGQIIHIEDVDLPRPRNVVTLRKDERFIATWDVLWSKLEAQFDDGAVQA</sequence>
<proteinExistence type="predicted"/>
<dbReference type="PANTHER" id="PTHR42788:SF13">
    <property type="entry name" value="ALIPHATIC SULFONATES IMPORT ATP-BINDING PROTEIN SSUB"/>
    <property type="match status" value="1"/>
</dbReference>
<keyword evidence="3 5" id="KW-0067">ATP-binding</keyword>
<dbReference type="EMBL" id="BAABGT010000040">
    <property type="protein sequence ID" value="GAA4548263.1"/>
    <property type="molecule type" value="Genomic_DNA"/>
</dbReference>
<reference evidence="6" key="1">
    <citation type="journal article" date="2019" name="Int. J. Syst. Evol. Microbiol.">
        <title>The Global Catalogue of Microorganisms (GCM) 10K type strain sequencing project: providing services to taxonomists for standard genome sequencing and annotation.</title>
        <authorList>
            <consortium name="The Broad Institute Genomics Platform"/>
            <consortium name="The Broad Institute Genome Sequencing Center for Infectious Disease"/>
            <person name="Wu L."/>
            <person name="Ma J."/>
        </authorList>
    </citation>
    <scope>NUCLEOTIDE SEQUENCE [LARGE SCALE GENOMIC DNA]</scope>
    <source>
        <strain evidence="6">JCM 17906</strain>
    </source>
</reference>
<dbReference type="PROSITE" id="PS50893">
    <property type="entry name" value="ABC_TRANSPORTER_2"/>
    <property type="match status" value="1"/>
</dbReference>
<dbReference type="Gene3D" id="3.40.50.300">
    <property type="entry name" value="P-loop containing nucleotide triphosphate hydrolases"/>
    <property type="match status" value="1"/>
</dbReference>